<keyword evidence="2" id="KW-1017">Isopeptide bond</keyword>
<evidence type="ECO:0000256" key="1">
    <source>
        <dbReference type="ARBA" id="ARBA00004123"/>
    </source>
</evidence>
<dbReference type="GO" id="GO:0003677">
    <property type="term" value="F:DNA binding"/>
    <property type="evidence" value="ECO:0007669"/>
    <property type="project" value="UniProtKB-ARBA"/>
</dbReference>
<evidence type="ECO:0000256" key="14">
    <source>
        <dbReference type="ARBA" id="ARBA00064519"/>
    </source>
</evidence>
<dbReference type="OrthoDB" id="565731at2759"/>
<reference evidence="19 20" key="1">
    <citation type="journal article" date="2008" name="Nature">
        <title>The Trichoplax genome and the nature of placozoans.</title>
        <authorList>
            <person name="Srivastava M."/>
            <person name="Begovic E."/>
            <person name="Chapman J."/>
            <person name="Putnam N.H."/>
            <person name="Hellsten U."/>
            <person name="Kawashima T."/>
            <person name="Kuo A."/>
            <person name="Mitros T."/>
            <person name="Salamov A."/>
            <person name="Carpenter M.L."/>
            <person name="Signorovitch A.Y."/>
            <person name="Moreno M.A."/>
            <person name="Kamm K."/>
            <person name="Grimwood J."/>
            <person name="Schmutz J."/>
            <person name="Shapiro H."/>
            <person name="Grigoriev I.V."/>
            <person name="Buss L.W."/>
            <person name="Schierwater B."/>
            <person name="Dellaporta S.L."/>
            <person name="Rokhsar D.S."/>
        </authorList>
    </citation>
    <scope>NUCLEOTIDE SEQUENCE [LARGE SCALE GENOMIC DNA]</scope>
    <source>
        <strain evidence="19 20">Grell-BS-1999</strain>
    </source>
</reference>
<dbReference type="GO" id="GO:0008263">
    <property type="term" value="F:pyrimidine-specific mismatch base pair DNA N-glycosylase activity"/>
    <property type="evidence" value="ECO:0000318"/>
    <property type="project" value="GO_Central"/>
</dbReference>
<dbReference type="GO" id="GO:0006285">
    <property type="term" value="P:base-excision repair, AP site formation"/>
    <property type="evidence" value="ECO:0000318"/>
    <property type="project" value="GO_Central"/>
</dbReference>
<evidence type="ECO:0000256" key="13">
    <source>
        <dbReference type="ARBA" id="ARBA00061261"/>
    </source>
</evidence>
<evidence type="ECO:0000256" key="12">
    <source>
        <dbReference type="ARBA" id="ARBA00052915"/>
    </source>
</evidence>
<keyword evidence="5" id="KW-0832">Ubl conjugation</keyword>
<comment type="similarity">
    <text evidence="13">Belongs to the uracil-DNA glycosylase (UDG) superfamily. TDG/mug family.</text>
</comment>
<feature type="non-terminal residue" evidence="19">
    <location>
        <position position="1"/>
    </location>
</feature>
<comment type="subcellular location">
    <subcellularLocation>
        <location evidence="1">Nucleus</location>
    </subcellularLocation>
</comment>
<dbReference type="InterPro" id="IPR005122">
    <property type="entry name" value="Uracil-DNA_glycosylase-like"/>
</dbReference>
<dbReference type="GO" id="GO:0141016">
    <property type="term" value="F:G/T mismatch-specific thymine-DNA glycosylase activity"/>
    <property type="evidence" value="ECO:0007669"/>
    <property type="project" value="UniProtKB-EC"/>
</dbReference>
<dbReference type="GO" id="GO:0005654">
    <property type="term" value="C:nucleoplasm"/>
    <property type="evidence" value="ECO:0007669"/>
    <property type="project" value="UniProtKB-ARBA"/>
</dbReference>
<dbReference type="EC" id="3.2.2.29" evidence="15"/>
<feature type="domain" description="Uracil-DNA glycosylase-like" evidence="18">
    <location>
        <begin position="8"/>
        <end position="171"/>
    </location>
</feature>
<dbReference type="CTD" id="6753937"/>
<evidence type="ECO:0000256" key="10">
    <source>
        <dbReference type="ARBA" id="ARBA00023204"/>
    </source>
</evidence>
<evidence type="ECO:0000256" key="4">
    <source>
        <dbReference type="ARBA" id="ARBA00022801"/>
    </source>
</evidence>
<keyword evidence="7" id="KW-0805">Transcription regulation</keyword>
<evidence type="ECO:0000256" key="8">
    <source>
        <dbReference type="ARBA" id="ARBA00023159"/>
    </source>
</evidence>
<sequence length="179" mass="19988">DVLKLKLPDYLAQNLDLLFVGINPGVWSAAYGHHYGNPRNHFWPCLSESGLINQKLTCDNDADCLQFGIGFTNIVDRTTPSYADLSRTEIKDGIDGLLNKIIAFKPRIVCFNGKGIYEIFSGSKCNYGLQPDNVTVLGKTLTCNIYVMPSTSPRTASFPTAKDKIKFFQELKDLRDNCK</sequence>
<dbReference type="HOGENOM" id="CLU_042829_3_2_1"/>
<accession>B3RX98</accession>
<comment type="subunit">
    <text evidence="14">Homodimer. Interacts with AICDA and GADD45A.</text>
</comment>
<dbReference type="CDD" id="cd10028">
    <property type="entry name" value="UDG-F2_TDG_MUG"/>
    <property type="match status" value="1"/>
</dbReference>
<evidence type="ECO:0000256" key="2">
    <source>
        <dbReference type="ARBA" id="ARBA00022499"/>
    </source>
</evidence>
<dbReference type="Proteomes" id="UP000009022">
    <property type="component" value="Unassembled WGS sequence"/>
</dbReference>
<dbReference type="InParanoid" id="B3RX98"/>
<dbReference type="GO" id="GO:0040029">
    <property type="term" value="P:epigenetic regulation of gene expression"/>
    <property type="evidence" value="ECO:0007669"/>
    <property type="project" value="UniProtKB-ARBA"/>
</dbReference>
<dbReference type="GO" id="GO:0005634">
    <property type="term" value="C:nucleus"/>
    <property type="evidence" value="ECO:0000318"/>
    <property type="project" value="GO_Central"/>
</dbReference>
<evidence type="ECO:0000256" key="15">
    <source>
        <dbReference type="ARBA" id="ARBA00066769"/>
    </source>
</evidence>
<comment type="catalytic activity">
    <reaction evidence="12">
        <text>Hydrolyzes mismatched double-stranded DNA and polynucleotides, releasing free thymine.</text>
        <dbReference type="EC" id="3.2.2.29"/>
    </reaction>
</comment>
<dbReference type="RefSeq" id="XP_002112724.1">
    <property type="nucleotide sequence ID" value="XM_002112688.2"/>
</dbReference>
<protein>
    <recommendedName>
        <fullName evidence="16">G/T mismatch-specific thymine DNA glycosylase</fullName>
        <ecNumber evidence="15">3.2.2.29</ecNumber>
    </recommendedName>
    <alternativeName>
        <fullName evidence="17">Thymine-DNA glycosylase</fullName>
    </alternativeName>
</protein>
<proteinExistence type="inferred from homology"/>
<evidence type="ECO:0000259" key="18">
    <source>
        <dbReference type="Pfam" id="PF03167"/>
    </source>
</evidence>
<dbReference type="OMA" id="QFTELHT"/>
<keyword evidence="20" id="KW-1185">Reference proteome</keyword>
<keyword evidence="4" id="KW-0378">Hydrolase</keyword>
<dbReference type="FunFam" id="3.40.470.10:FF:000002">
    <property type="entry name" value="G/T mismatch-specific thymine DNA glycosylase"/>
    <property type="match status" value="1"/>
</dbReference>
<gene>
    <name evidence="19" type="ORF">TRIADDRAFT_6342</name>
</gene>
<evidence type="ECO:0000256" key="11">
    <source>
        <dbReference type="ARBA" id="ARBA00023242"/>
    </source>
</evidence>
<evidence type="ECO:0000256" key="16">
    <source>
        <dbReference type="ARBA" id="ARBA00071248"/>
    </source>
</evidence>
<evidence type="ECO:0000256" key="7">
    <source>
        <dbReference type="ARBA" id="ARBA00023015"/>
    </source>
</evidence>
<keyword evidence="11" id="KW-0539">Nucleus</keyword>
<evidence type="ECO:0000256" key="9">
    <source>
        <dbReference type="ARBA" id="ARBA00023163"/>
    </source>
</evidence>
<dbReference type="KEGG" id="tad:TRIADDRAFT_6342"/>
<evidence type="ECO:0000256" key="6">
    <source>
        <dbReference type="ARBA" id="ARBA00022853"/>
    </source>
</evidence>
<keyword evidence="10" id="KW-0234">DNA repair</keyword>
<dbReference type="Pfam" id="PF03167">
    <property type="entry name" value="UDG"/>
    <property type="match status" value="1"/>
</dbReference>
<dbReference type="PANTHER" id="PTHR12159">
    <property type="entry name" value="G/T AND G/U MISMATCH-SPECIFIC DNA GLYCOSYLASE"/>
    <property type="match status" value="1"/>
</dbReference>
<dbReference type="PhylomeDB" id="B3RX98"/>
<keyword evidence="6" id="KW-0156">Chromatin regulator</keyword>
<evidence type="ECO:0000313" key="19">
    <source>
        <dbReference type="EMBL" id="EDV24834.1"/>
    </source>
</evidence>
<dbReference type="SUPFAM" id="SSF52141">
    <property type="entry name" value="Uracil-DNA glycosylase-like"/>
    <property type="match status" value="1"/>
</dbReference>
<organism evidence="19 20">
    <name type="scientific">Trichoplax adhaerens</name>
    <name type="common">Trichoplax reptans</name>
    <dbReference type="NCBI Taxonomy" id="10228"/>
    <lineage>
        <taxon>Eukaryota</taxon>
        <taxon>Metazoa</taxon>
        <taxon>Placozoa</taxon>
        <taxon>Uniplacotomia</taxon>
        <taxon>Trichoplacea</taxon>
        <taxon>Trichoplacidae</taxon>
        <taxon>Trichoplax</taxon>
    </lineage>
</organism>
<dbReference type="STRING" id="10228.B3RX98"/>
<keyword evidence="8" id="KW-0010">Activator</keyword>
<evidence type="ECO:0000256" key="17">
    <source>
        <dbReference type="ARBA" id="ARBA00083221"/>
    </source>
</evidence>
<dbReference type="EMBL" id="DS985245">
    <property type="protein sequence ID" value="EDV24834.1"/>
    <property type="molecule type" value="Genomic_DNA"/>
</dbReference>
<dbReference type="eggNOG" id="KOG4120">
    <property type="taxonomic scope" value="Eukaryota"/>
</dbReference>
<dbReference type="GO" id="GO:0032183">
    <property type="term" value="F:SUMO binding"/>
    <property type="evidence" value="ECO:0007669"/>
    <property type="project" value="UniProtKB-ARBA"/>
</dbReference>
<keyword evidence="3" id="KW-0227">DNA damage</keyword>
<dbReference type="Gene3D" id="3.40.470.10">
    <property type="entry name" value="Uracil-DNA glycosylase-like domain"/>
    <property type="match status" value="1"/>
</dbReference>
<dbReference type="InterPro" id="IPR036895">
    <property type="entry name" value="Uracil-DNA_glycosylase-like_sf"/>
</dbReference>
<keyword evidence="9" id="KW-0804">Transcription</keyword>
<evidence type="ECO:0000256" key="3">
    <source>
        <dbReference type="ARBA" id="ARBA00022763"/>
    </source>
</evidence>
<dbReference type="InterPro" id="IPR015637">
    <property type="entry name" value="MUG/TDG"/>
</dbReference>
<name>B3RX98_TRIAD</name>
<evidence type="ECO:0000256" key="5">
    <source>
        <dbReference type="ARBA" id="ARBA00022843"/>
    </source>
</evidence>
<feature type="non-terminal residue" evidence="19">
    <location>
        <position position="179"/>
    </location>
</feature>
<dbReference type="GeneID" id="6753937"/>
<dbReference type="PANTHER" id="PTHR12159:SF9">
    <property type="entry name" value="G_T MISMATCH-SPECIFIC THYMINE DNA GLYCOSYLASE"/>
    <property type="match status" value="1"/>
</dbReference>
<dbReference type="GO" id="GO:0004844">
    <property type="term" value="F:uracil DNA N-glycosylase activity"/>
    <property type="evidence" value="ECO:0000318"/>
    <property type="project" value="GO_Central"/>
</dbReference>
<evidence type="ECO:0000313" key="20">
    <source>
        <dbReference type="Proteomes" id="UP000009022"/>
    </source>
</evidence>
<dbReference type="AlphaFoldDB" id="B3RX98"/>